<feature type="compositionally biased region" description="Basic and acidic residues" evidence="1">
    <location>
        <begin position="61"/>
        <end position="78"/>
    </location>
</feature>
<feature type="region of interest" description="Disordered" evidence="1">
    <location>
        <begin position="1"/>
        <end position="78"/>
    </location>
</feature>
<protein>
    <submittedName>
        <fullName evidence="2">Uncharacterized protein</fullName>
    </submittedName>
</protein>
<evidence type="ECO:0000313" key="3">
    <source>
        <dbReference type="Proteomes" id="UP000199406"/>
    </source>
</evidence>
<evidence type="ECO:0000313" key="2">
    <source>
        <dbReference type="EMBL" id="SDG10489.1"/>
    </source>
</evidence>
<dbReference type="Proteomes" id="UP000199406">
    <property type="component" value="Unassembled WGS sequence"/>
</dbReference>
<dbReference type="EMBL" id="FNBT01000011">
    <property type="protein sequence ID" value="SDG10489.1"/>
    <property type="molecule type" value="Genomic_DNA"/>
</dbReference>
<proteinExistence type="predicted"/>
<feature type="compositionally biased region" description="Low complexity" evidence="1">
    <location>
        <begin position="43"/>
        <end position="60"/>
    </location>
</feature>
<keyword evidence="3" id="KW-1185">Reference proteome</keyword>
<name>A0A1G7RJV8_9ACTN</name>
<sequence length="105" mass="11249">MPGRHPAASGAVGRRTTTERARDGETMTEPSRQRPVPGPPRQVPVADSPTTAASAAPASQADHDHADPAADRFADLEQRPVAEHVAVFEDEHGRLQRELGTIDQL</sequence>
<gene>
    <name evidence="2" type="ORF">SAMN05660662_0357</name>
</gene>
<dbReference type="AlphaFoldDB" id="A0A1G7RJV8"/>
<organism evidence="2 3">
    <name type="scientific">Blastococcus aurantiacus</name>
    <dbReference type="NCBI Taxonomy" id="1550231"/>
    <lineage>
        <taxon>Bacteria</taxon>
        <taxon>Bacillati</taxon>
        <taxon>Actinomycetota</taxon>
        <taxon>Actinomycetes</taxon>
        <taxon>Geodermatophilales</taxon>
        <taxon>Geodermatophilaceae</taxon>
        <taxon>Blastococcus</taxon>
    </lineage>
</organism>
<reference evidence="3" key="1">
    <citation type="submission" date="2016-10" db="EMBL/GenBank/DDBJ databases">
        <authorList>
            <person name="Varghese N."/>
            <person name="Submissions S."/>
        </authorList>
    </citation>
    <scope>NUCLEOTIDE SEQUENCE [LARGE SCALE GENOMIC DNA]</scope>
    <source>
        <strain evidence="3">DSM 44268</strain>
    </source>
</reference>
<accession>A0A1G7RJV8</accession>
<feature type="compositionally biased region" description="Basic and acidic residues" evidence="1">
    <location>
        <begin position="16"/>
        <end position="25"/>
    </location>
</feature>
<dbReference type="STRING" id="1550231.SAMN05660662_0357"/>
<evidence type="ECO:0000256" key="1">
    <source>
        <dbReference type="SAM" id="MobiDB-lite"/>
    </source>
</evidence>